<name>A0L8D5_MAGMM</name>
<keyword evidence="2" id="KW-1185">Reference proteome</keyword>
<dbReference type="STRING" id="156889.Mmc1_1720"/>
<dbReference type="RefSeq" id="WP_011713376.1">
    <property type="nucleotide sequence ID" value="NC_008576.1"/>
</dbReference>
<sequence>MLRATEGLNMAKVRHSGTSIPAPTRGWNAKDDMGSMRRDEAIILDNLMPHSSYVALRGGYQPQADNLPGAVESMLPWSGASSRCLFVVSAGEIHDCTNGNSSGALVSGLASSRWQHVNYKGRLFIANGVDAPMDYDGTSWNTTAWSGEGLITTHLIGVNLFQQRLFFVEKESAAVWYADAGAVSGVMNRFDLASYAPNGGYLQAMGTWTRDGGDGLDDFAVFLMSEGDVLIYQGSNPNDATSWSLVGIYRLGAPIGRRCVMRYGSDLIVITQDGYLPLSKVLSGSRSGEALSDRIQGALSVAIRNSASRFGWQALHYPAGNYLLFNVPQASGRYEQHIFNMTTGAWCRFTGQNGICWAVFEDRLYFGAQNGVLYRADYGTHDDGQDIVTDGRTSFQYLGGRSSTKRFTMMRPLLSSDANLPVSLTLDTDFGENPPAPAISSPNQAEGAAWDSEQWDTATWGGAMQIRGQWQSCLGIGYCVSVRLRTATANQNVRWHALDVQFEKGQGL</sequence>
<dbReference type="OrthoDB" id="7223544at2"/>
<dbReference type="EMBL" id="CP000471">
    <property type="protein sequence ID" value="ABK44228.1"/>
    <property type="molecule type" value="Genomic_DNA"/>
</dbReference>
<dbReference type="AlphaFoldDB" id="A0L8D5"/>
<organism evidence="1 2">
    <name type="scientific">Magnetococcus marinus (strain ATCC BAA-1437 / JCM 17883 / MC-1)</name>
    <dbReference type="NCBI Taxonomy" id="156889"/>
    <lineage>
        <taxon>Bacteria</taxon>
        <taxon>Pseudomonadati</taxon>
        <taxon>Pseudomonadota</taxon>
        <taxon>Magnetococcia</taxon>
        <taxon>Magnetococcales</taxon>
        <taxon>Magnetococcaceae</taxon>
        <taxon>Magnetococcus</taxon>
    </lineage>
</organism>
<evidence type="ECO:0000313" key="2">
    <source>
        <dbReference type="Proteomes" id="UP000002586"/>
    </source>
</evidence>
<gene>
    <name evidence="1" type="ordered locus">Mmc1_1720</name>
</gene>
<accession>A0L8D5</accession>
<dbReference type="HOGENOM" id="CLU_488230_0_0_5"/>
<reference evidence="1 2" key="2">
    <citation type="journal article" date="2012" name="Int. J. Syst. Evol. Microbiol.">
        <title>Magnetococcus marinus gen. nov., sp. nov., a marine, magnetotactic bacterium that represents a novel lineage (Magnetococcaceae fam. nov.; Magnetococcales ord. nov.) at the base of the Alphaproteobacteria.</title>
        <authorList>
            <person name="Bazylinski D.A."/>
            <person name="Williams T.J."/>
            <person name="Lefevre C.T."/>
            <person name="Berg R.J."/>
            <person name="Zhang C.L."/>
            <person name="Bowser S.S."/>
            <person name="Dean A.J."/>
            <person name="Beveridge T.J."/>
        </authorList>
    </citation>
    <scope>NUCLEOTIDE SEQUENCE [LARGE SCALE GENOMIC DNA]</scope>
    <source>
        <strain evidence="2">ATCC BAA-1437 / JCM 17883 / MC-1</strain>
    </source>
</reference>
<proteinExistence type="predicted"/>
<protein>
    <submittedName>
        <fullName evidence="1">Uncharacterized protein</fullName>
    </submittedName>
</protein>
<reference evidence="2" key="1">
    <citation type="journal article" date="2009" name="Appl. Environ. Microbiol.">
        <title>Complete genome sequence of the chemolithoautotrophic marine magnetotactic coccus strain MC-1.</title>
        <authorList>
            <person name="Schubbe S."/>
            <person name="Williams T.J."/>
            <person name="Xie G."/>
            <person name="Kiss H.E."/>
            <person name="Brettin T.S."/>
            <person name="Martinez D."/>
            <person name="Ross C.A."/>
            <person name="Schuler D."/>
            <person name="Cox B.L."/>
            <person name="Nealson K.H."/>
            <person name="Bazylinski D.A."/>
        </authorList>
    </citation>
    <scope>NUCLEOTIDE SEQUENCE [LARGE SCALE GENOMIC DNA]</scope>
    <source>
        <strain evidence="2">ATCC BAA-1437 / JCM 17883 / MC-1</strain>
    </source>
</reference>
<dbReference type="eggNOG" id="ENOG502ZD9H">
    <property type="taxonomic scope" value="Bacteria"/>
</dbReference>
<dbReference type="Proteomes" id="UP000002586">
    <property type="component" value="Chromosome"/>
</dbReference>
<dbReference type="KEGG" id="mgm:Mmc1_1720"/>
<evidence type="ECO:0000313" key="1">
    <source>
        <dbReference type="EMBL" id="ABK44228.1"/>
    </source>
</evidence>